<feature type="domain" description="HTH lacI-type" evidence="5">
    <location>
        <begin position="8"/>
        <end position="62"/>
    </location>
</feature>
<dbReference type="Pfam" id="PF00356">
    <property type="entry name" value="LacI"/>
    <property type="match status" value="1"/>
</dbReference>
<dbReference type="EMBL" id="QSIO01000002">
    <property type="protein sequence ID" value="RHC95009.1"/>
    <property type="molecule type" value="Genomic_DNA"/>
</dbReference>
<dbReference type="GO" id="GO:0003700">
    <property type="term" value="F:DNA-binding transcription factor activity"/>
    <property type="evidence" value="ECO:0007669"/>
    <property type="project" value="TreeGrafter"/>
</dbReference>
<name>A0A414CJ08_STRPA</name>
<keyword evidence="1" id="KW-0678">Repressor</keyword>
<organism evidence="7 10">
    <name type="scientific">Streptococcus parasanguinis</name>
    <dbReference type="NCBI Taxonomy" id="1318"/>
    <lineage>
        <taxon>Bacteria</taxon>
        <taxon>Bacillati</taxon>
        <taxon>Bacillota</taxon>
        <taxon>Bacilli</taxon>
        <taxon>Lactobacillales</taxon>
        <taxon>Streptococcaceae</taxon>
        <taxon>Streptococcus</taxon>
    </lineage>
</organism>
<evidence type="ECO:0000256" key="2">
    <source>
        <dbReference type="ARBA" id="ARBA00023015"/>
    </source>
</evidence>
<comment type="caution">
    <text evidence="7">The sequence shown here is derived from an EMBL/GenBank/DDBJ whole genome shotgun (WGS) entry which is preliminary data.</text>
</comment>
<dbReference type="PANTHER" id="PTHR30146:SF95">
    <property type="entry name" value="RIBOSE OPERON REPRESSOR"/>
    <property type="match status" value="1"/>
</dbReference>
<dbReference type="GO" id="GO:0000976">
    <property type="term" value="F:transcription cis-regulatory region binding"/>
    <property type="evidence" value="ECO:0007669"/>
    <property type="project" value="TreeGrafter"/>
</dbReference>
<accession>A0A414CJ08</accession>
<dbReference type="SUPFAM" id="SSF47413">
    <property type="entry name" value="lambda repressor-like DNA-binding domains"/>
    <property type="match status" value="1"/>
</dbReference>
<dbReference type="Gene3D" id="3.40.50.2300">
    <property type="match status" value="2"/>
</dbReference>
<evidence type="ECO:0000259" key="5">
    <source>
        <dbReference type="PROSITE" id="PS50932"/>
    </source>
</evidence>
<protein>
    <submittedName>
        <fullName evidence="7">LacI family transcriptional regulator</fullName>
    </submittedName>
</protein>
<dbReference type="InterPro" id="IPR028082">
    <property type="entry name" value="Peripla_BP_I"/>
</dbReference>
<sequence length="331" mass="37796">MNEQKKSITMKDVAAEAGVSVGTVSRVINNEKGIKEVTLKKVQQAIEKLSYVPDEYARGLKTNRSNIIALLIPTIWHPFFSEFAYHVEKALLKNQYKLLICNADKDSKNEIEYIKLLEKNKVDGIIGITYSDIDKYVSSNLPFVSIDRHFSENVYYVTSENFHGGQLACRELVKRDCQNLAYISGVNKHLNETTERGRGFKAEAKQKNTNLYCLEMPEPLNQVEEQIRTFFEKHPQIDGIFTVNDFMALRVIKVLGEMGKIPIEDYQIIGFDGLRPAFDQPYLLSTIVQQIAQMAQAAVELLLKLIREEKIDQNVISLPVHFFEGNTTKKL</sequence>
<reference evidence="9 10" key="1">
    <citation type="submission" date="2018-08" db="EMBL/GenBank/DDBJ databases">
        <title>A genome reference for cultivated species of the human gut microbiota.</title>
        <authorList>
            <person name="Zou Y."/>
            <person name="Xue W."/>
            <person name="Luo G."/>
        </authorList>
    </citation>
    <scope>NUCLEOTIDE SEQUENCE [LARGE SCALE GENOMIC DNA]</scope>
    <source>
        <strain evidence="8 9">AF30-12BH</strain>
        <strain evidence="7 10">AM33-3BH</strain>
    </source>
</reference>
<evidence type="ECO:0000256" key="4">
    <source>
        <dbReference type="ARBA" id="ARBA00023163"/>
    </source>
</evidence>
<dbReference type="PROSITE" id="PS50932">
    <property type="entry name" value="HTH_LACI_2"/>
    <property type="match status" value="1"/>
</dbReference>
<feature type="domain" description="HTH cro/C1-type" evidence="6">
    <location>
        <begin position="4"/>
        <end position="52"/>
    </location>
</feature>
<dbReference type="EMBL" id="QRQU01000002">
    <property type="protein sequence ID" value="RHN26203.1"/>
    <property type="molecule type" value="Genomic_DNA"/>
</dbReference>
<dbReference type="Proteomes" id="UP000285773">
    <property type="component" value="Unassembled WGS sequence"/>
</dbReference>
<evidence type="ECO:0000256" key="1">
    <source>
        <dbReference type="ARBA" id="ARBA00022491"/>
    </source>
</evidence>
<evidence type="ECO:0000259" key="6">
    <source>
        <dbReference type="PROSITE" id="PS50943"/>
    </source>
</evidence>
<evidence type="ECO:0000256" key="3">
    <source>
        <dbReference type="ARBA" id="ARBA00023125"/>
    </source>
</evidence>
<dbReference type="InterPro" id="IPR001761">
    <property type="entry name" value="Peripla_BP/Lac1_sug-bd_dom"/>
</dbReference>
<gene>
    <name evidence="7" type="ORF">DW820_06655</name>
    <name evidence="8" type="ORF">DWZ19_03975</name>
</gene>
<dbReference type="PROSITE" id="PS50943">
    <property type="entry name" value="HTH_CROC1"/>
    <property type="match status" value="1"/>
</dbReference>
<keyword evidence="4" id="KW-0804">Transcription</keyword>
<dbReference type="PROSITE" id="PS00356">
    <property type="entry name" value="HTH_LACI_1"/>
    <property type="match status" value="1"/>
</dbReference>
<dbReference type="AlphaFoldDB" id="A0A414CJ08"/>
<evidence type="ECO:0000313" key="10">
    <source>
        <dbReference type="Proteomes" id="UP000285773"/>
    </source>
</evidence>
<dbReference type="InterPro" id="IPR001387">
    <property type="entry name" value="Cro/C1-type_HTH"/>
</dbReference>
<dbReference type="Pfam" id="PF00532">
    <property type="entry name" value="Peripla_BP_1"/>
    <property type="match status" value="1"/>
</dbReference>
<dbReference type="CDD" id="cd01392">
    <property type="entry name" value="HTH_LacI"/>
    <property type="match status" value="1"/>
</dbReference>
<evidence type="ECO:0000313" key="7">
    <source>
        <dbReference type="EMBL" id="RHC95009.1"/>
    </source>
</evidence>
<evidence type="ECO:0000313" key="8">
    <source>
        <dbReference type="EMBL" id="RHN26203.1"/>
    </source>
</evidence>
<evidence type="ECO:0000313" key="9">
    <source>
        <dbReference type="Proteomes" id="UP000285725"/>
    </source>
</evidence>
<dbReference type="InterPro" id="IPR000843">
    <property type="entry name" value="HTH_LacI"/>
</dbReference>
<dbReference type="Proteomes" id="UP000285725">
    <property type="component" value="Unassembled WGS sequence"/>
</dbReference>
<dbReference type="CDD" id="cd06291">
    <property type="entry name" value="PBP1_Qymf-like"/>
    <property type="match status" value="1"/>
</dbReference>
<keyword evidence="3" id="KW-0238">DNA-binding</keyword>
<dbReference type="PANTHER" id="PTHR30146">
    <property type="entry name" value="LACI-RELATED TRANSCRIPTIONAL REPRESSOR"/>
    <property type="match status" value="1"/>
</dbReference>
<keyword evidence="2" id="KW-0805">Transcription regulation</keyword>
<dbReference type="Gene3D" id="1.10.260.40">
    <property type="entry name" value="lambda repressor-like DNA-binding domains"/>
    <property type="match status" value="1"/>
</dbReference>
<dbReference type="RefSeq" id="WP_049514237.1">
    <property type="nucleotide sequence ID" value="NZ_CABJDC010000002.1"/>
</dbReference>
<dbReference type="PRINTS" id="PR00036">
    <property type="entry name" value="HTHLACI"/>
</dbReference>
<dbReference type="SMART" id="SM00354">
    <property type="entry name" value="HTH_LACI"/>
    <property type="match status" value="1"/>
</dbReference>
<dbReference type="SUPFAM" id="SSF53822">
    <property type="entry name" value="Periplasmic binding protein-like I"/>
    <property type="match status" value="1"/>
</dbReference>
<dbReference type="InterPro" id="IPR010982">
    <property type="entry name" value="Lambda_DNA-bd_dom_sf"/>
</dbReference>
<proteinExistence type="predicted"/>